<dbReference type="InterPro" id="IPR003439">
    <property type="entry name" value="ABC_transporter-like_ATP-bd"/>
</dbReference>
<evidence type="ECO:0000256" key="5">
    <source>
        <dbReference type="ARBA" id="ARBA00022741"/>
    </source>
</evidence>
<dbReference type="Pfam" id="PF00005">
    <property type="entry name" value="ABC_tran"/>
    <property type="match status" value="1"/>
</dbReference>
<evidence type="ECO:0000256" key="3">
    <source>
        <dbReference type="ARBA" id="ARBA00022475"/>
    </source>
</evidence>
<proteinExistence type="predicted"/>
<dbReference type="SMART" id="SM00382">
    <property type="entry name" value="AAA"/>
    <property type="match status" value="1"/>
</dbReference>
<keyword evidence="6 11" id="KW-0067">ATP-binding</keyword>
<protein>
    <submittedName>
        <fullName evidence="11">Ferrichrome ABC transporter ATP-binding protein</fullName>
    </submittedName>
</protein>
<dbReference type="GO" id="GO:0005886">
    <property type="term" value="C:plasma membrane"/>
    <property type="evidence" value="ECO:0007669"/>
    <property type="project" value="UniProtKB-SubCell"/>
</dbReference>
<dbReference type="InterPro" id="IPR051535">
    <property type="entry name" value="Siderophore_ABC-ATPase"/>
</dbReference>
<evidence type="ECO:0000256" key="9">
    <source>
        <dbReference type="ARBA" id="ARBA00023136"/>
    </source>
</evidence>
<evidence type="ECO:0000256" key="1">
    <source>
        <dbReference type="ARBA" id="ARBA00004202"/>
    </source>
</evidence>
<dbReference type="Gene3D" id="3.40.50.300">
    <property type="entry name" value="P-loop containing nucleotide triphosphate hydrolases"/>
    <property type="match status" value="1"/>
</dbReference>
<organism evidence="11 12">
    <name type="scientific">Clostridium kluyveri</name>
    <dbReference type="NCBI Taxonomy" id="1534"/>
    <lineage>
        <taxon>Bacteria</taxon>
        <taxon>Bacillati</taxon>
        <taxon>Bacillota</taxon>
        <taxon>Clostridia</taxon>
        <taxon>Eubacteriales</taxon>
        <taxon>Clostridiaceae</taxon>
        <taxon>Clostridium</taxon>
    </lineage>
</organism>
<dbReference type="FunFam" id="3.40.50.300:FF:000134">
    <property type="entry name" value="Iron-enterobactin ABC transporter ATP-binding protein"/>
    <property type="match status" value="1"/>
</dbReference>
<dbReference type="GO" id="GO:0006826">
    <property type="term" value="P:iron ion transport"/>
    <property type="evidence" value="ECO:0007669"/>
    <property type="project" value="UniProtKB-KW"/>
</dbReference>
<keyword evidence="2" id="KW-0813">Transport</keyword>
<evidence type="ECO:0000256" key="7">
    <source>
        <dbReference type="ARBA" id="ARBA00023004"/>
    </source>
</evidence>
<comment type="subcellular location">
    <subcellularLocation>
        <location evidence="1">Cell membrane</location>
        <topology evidence="1">Peripheral membrane protein</topology>
    </subcellularLocation>
</comment>
<accession>A0A1L5FAE2</accession>
<evidence type="ECO:0000259" key="10">
    <source>
        <dbReference type="PROSITE" id="PS50893"/>
    </source>
</evidence>
<keyword evidence="9" id="KW-0472">Membrane</keyword>
<evidence type="ECO:0000256" key="8">
    <source>
        <dbReference type="ARBA" id="ARBA00023065"/>
    </source>
</evidence>
<dbReference type="OrthoDB" id="9799337at2"/>
<dbReference type="AlphaFoldDB" id="A0A1L5FAE2"/>
<reference evidence="11 12" key="1">
    <citation type="submission" date="2016-12" db="EMBL/GenBank/DDBJ databases">
        <title>Complete genome sequence of Clostridium kluyveri JZZ isolated from the pit mud of a Chinese flavor liquor-making factory.</title>
        <authorList>
            <person name="Wang Y."/>
        </authorList>
    </citation>
    <scope>NUCLEOTIDE SEQUENCE [LARGE SCALE GENOMIC DNA]</scope>
    <source>
        <strain evidence="11 12">JZZ</strain>
    </source>
</reference>
<dbReference type="PANTHER" id="PTHR42771:SF7">
    <property type="entry name" value="ABC-TYPE COBALAMIN_FE3+-SIDEROPHORES TRANSPORT SYSTEM, ATPASE COMPONENT"/>
    <property type="match status" value="1"/>
</dbReference>
<sequence>MSLKIQNINYKHSSEFSLNNISLTFHNNVTAIIGPNGSGKSTLVKCILNIYKCDGEMYYQGESIKKQKKEFIKQKVGYLPQTTQNDASITVFEAVLLGLINTLNLKVSKKQEQKVNDILDAFELQHLAKNKINELSGGQLQMVSLAQSIIKEPEILILDEPLNNLDIHRQFSLMNTVSSLAYEKKMIVIIVMHDINLTSRYADNIVVMRDGNIYSYGTPKEVLTKKMIREIYKIDSEIYVNKQGKQVIEFVDIAAEAPKYEIVSQI</sequence>
<dbReference type="GO" id="GO:0005524">
    <property type="term" value="F:ATP binding"/>
    <property type="evidence" value="ECO:0007669"/>
    <property type="project" value="UniProtKB-KW"/>
</dbReference>
<dbReference type="InterPro" id="IPR003593">
    <property type="entry name" value="AAA+_ATPase"/>
</dbReference>
<dbReference type="GO" id="GO:0016887">
    <property type="term" value="F:ATP hydrolysis activity"/>
    <property type="evidence" value="ECO:0007669"/>
    <property type="project" value="InterPro"/>
</dbReference>
<keyword evidence="7" id="KW-0408">Iron</keyword>
<keyword evidence="8" id="KW-0406">Ion transport</keyword>
<dbReference type="PANTHER" id="PTHR42771">
    <property type="entry name" value="IRON(3+)-HYDROXAMATE IMPORT ATP-BINDING PROTEIN FHUC"/>
    <property type="match status" value="1"/>
</dbReference>
<dbReference type="PROSITE" id="PS50893">
    <property type="entry name" value="ABC_TRANSPORTER_2"/>
    <property type="match status" value="1"/>
</dbReference>
<keyword evidence="5" id="KW-0547">Nucleotide-binding</keyword>
<feature type="domain" description="ABC transporter" evidence="10">
    <location>
        <begin position="3"/>
        <end position="235"/>
    </location>
</feature>
<dbReference type="InterPro" id="IPR027417">
    <property type="entry name" value="P-loop_NTPase"/>
</dbReference>
<evidence type="ECO:0000313" key="11">
    <source>
        <dbReference type="EMBL" id="APM39790.1"/>
    </source>
</evidence>
<dbReference type="Proteomes" id="UP000184604">
    <property type="component" value="Chromosome"/>
</dbReference>
<gene>
    <name evidence="11" type="ORF">BS101_14125</name>
</gene>
<dbReference type="EMBL" id="CP018335">
    <property type="protein sequence ID" value="APM39790.1"/>
    <property type="molecule type" value="Genomic_DNA"/>
</dbReference>
<dbReference type="InterPro" id="IPR017871">
    <property type="entry name" value="ABC_transporter-like_CS"/>
</dbReference>
<evidence type="ECO:0000256" key="2">
    <source>
        <dbReference type="ARBA" id="ARBA00022448"/>
    </source>
</evidence>
<keyword evidence="4" id="KW-0410">Iron transport</keyword>
<dbReference type="CDD" id="cd03214">
    <property type="entry name" value="ABC_Iron-Siderophores_B12_Hemin"/>
    <property type="match status" value="1"/>
</dbReference>
<evidence type="ECO:0000256" key="6">
    <source>
        <dbReference type="ARBA" id="ARBA00022840"/>
    </source>
</evidence>
<keyword evidence="3" id="KW-1003">Cell membrane</keyword>
<evidence type="ECO:0000313" key="12">
    <source>
        <dbReference type="Proteomes" id="UP000184604"/>
    </source>
</evidence>
<dbReference type="RefSeq" id="WP_073539405.1">
    <property type="nucleotide sequence ID" value="NZ_CP018335.1"/>
</dbReference>
<name>A0A1L5FAE2_CLOKL</name>
<evidence type="ECO:0000256" key="4">
    <source>
        <dbReference type="ARBA" id="ARBA00022496"/>
    </source>
</evidence>
<dbReference type="PROSITE" id="PS00211">
    <property type="entry name" value="ABC_TRANSPORTER_1"/>
    <property type="match status" value="1"/>
</dbReference>
<dbReference type="SUPFAM" id="SSF52540">
    <property type="entry name" value="P-loop containing nucleoside triphosphate hydrolases"/>
    <property type="match status" value="1"/>
</dbReference>